<dbReference type="RefSeq" id="WP_188586093.1">
    <property type="nucleotide sequence ID" value="NZ_BMGC01000008.1"/>
</dbReference>
<reference evidence="2" key="2">
    <citation type="submission" date="2020-09" db="EMBL/GenBank/DDBJ databases">
        <authorList>
            <person name="Sun Q."/>
            <person name="Zhou Y."/>
        </authorList>
    </citation>
    <scope>NUCLEOTIDE SEQUENCE</scope>
    <source>
        <strain evidence="2">CGMCC 1.12827</strain>
    </source>
</reference>
<reference evidence="2" key="1">
    <citation type="journal article" date="2014" name="Int. J. Syst. Evol. Microbiol.">
        <title>Complete genome sequence of Corynebacterium casei LMG S-19264T (=DSM 44701T), isolated from a smear-ripened cheese.</title>
        <authorList>
            <consortium name="US DOE Joint Genome Institute (JGI-PGF)"/>
            <person name="Walter F."/>
            <person name="Albersmeier A."/>
            <person name="Kalinowski J."/>
            <person name="Ruckert C."/>
        </authorList>
    </citation>
    <scope>NUCLEOTIDE SEQUENCE</scope>
    <source>
        <strain evidence="2">CGMCC 1.12827</strain>
    </source>
</reference>
<organism evidence="2 3">
    <name type="scientific">Gordonia jinhuaensis</name>
    <dbReference type="NCBI Taxonomy" id="1517702"/>
    <lineage>
        <taxon>Bacteria</taxon>
        <taxon>Bacillati</taxon>
        <taxon>Actinomycetota</taxon>
        <taxon>Actinomycetes</taxon>
        <taxon>Mycobacteriales</taxon>
        <taxon>Gordoniaceae</taxon>
        <taxon>Gordonia</taxon>
    </lineage>
</organism>
<dbReference type="InterPro" id="IPR050966">
    <property type="entry name" value="Glutamyl_endopeptidase"/>
</dbReference>
<dbReference type="InterPro" id="IPR018114">
    <property type="entry name" value="TRYPSIN_HIS"/>
</dbReference>
<dbReference type="GO" id="GO:0006508">
    <property type="term" value="P:proteolysis"/>
    <property type="evidence" value="ECO:0007669"/>
    <property type="project" value="InterPro"/>
</dbReference>
<dbReference type="SUPFAM" id="SSF50494">
    <property type="entry name" value="Trypsin-like serine proteases"/>
    <property type="match status" value="1"/>
</dbReference>
<dbReference type="Proteomes" id="UP000621454">
    <property type="component" value="Unassembled WGS sequence"/>
</dbReference>
<dbReference type="Pfam" id="PF13365">
    <property type="entry name" value="Trypsin_2"/>
    <property type="match status" value="1"/>
</dbReference>
<protein>
    <recommendedName>
        <fullName evidence="4">Trypsin</fullName>
    </recommendedName>
</protein>
<dbReference type="InterPro" id="IPR043504">
    <property type="entry name" value="Peptidase_S1_PA_chymotrypsin"/>
</dbReference>
<evidence type="ECO:0008006" key="4">
    <source>
        <dbReference type="Google" id="ProtNLM"/>
    </source>
</evidence>
<dbReference type="InterPro" id="IPR009003">
    <property type="entry name" value="Peptidase_S1_PA"/>
</dbReference>
<keyword evidence="3" id="KW-1185">Reference proteome</keyword>
<gene>
    <name evidence="2" type="ORF">GCM10011489_16360</name>
</gene>
<evidence type="ECO:0000313" key="2">
    <source>
        <dbReference type="EMBL" id="GGB28849.1"/>
    </source>
</evidence>
<name>A0A916T262_9ACTN</name>
<dbReference type="PROSITE" id="PS00134">
    <property type="entry name" value="TRYPSIN_HIS"/>
    <property type="match status" value="1"/>
</dbReference>
<evidence type="ECO:0000256" key="1">
    <source>
        <dbReference type="ARBA" id="ARBA00022729"/>
    </source>
</evidence>
<sequence length="257" mass="26661">MVRRAPVLVALAAIAVLVAAITAIGLGMVGKSPHATASDADHRVGALFFGDNVRHDCTGFVVASRSGDLVMTAAHCLPTDGTPMYFTPGYAKGAAPHGVWRVTDVFVSPQWNESFDIDHDYAVLRVAPPAGTRSRLSRVVGGGLHLGSAPKADTTVHIMGYPAGVDDPQQRCTTRVRYQNSIAAIDCNGLPNGTSGSPWVTDRGVVVGLIGGFEQGGCIDAVSYTPEFGADTTRLVARADSATRGDVLSASAPQSCG</sequence>
<evidence type="ECO:0000313" key="3">
    <source>
        <dbReference type="Proteomes" id="UP000621454"/>
    </source>
</evidence>
<dbReference type="Gene3D" id="2.40.10.10">
    <property type="entry name" value="Trypsin-like serine proteases"/>
    <property type="match status" value="2"/>
</dbReference>
<dbReference type="AlphaFoldDB" id="A0A916T262"/>
<keyword evidence="1" id="KW-0732">Signal</keyword>
<accession>A0A916T262</accession>
<dbReference type="EMBL" id="BMGC01000008">
    <property type="protein sequence ID" value="GGB28849.1"/>
    <property type="molecule type" value="Genomic_DNA"/>
</dbReference>
<proteinExistence type="predicted"/>
<comment type="caution">
    <text evidence="2">The sequence shown here is derived from an EMBL/GenBank/DDBJ whole genome shotgun (WGS) entry which is preliminary data.</text>
</comment>
<dbReference type="PANTHER" id="PTHR15462">
    <property type="entry name" value="SERINE PROTEASE"/>
    <property type="match status" value="1"/>
</dbReference>
<dbReference type="GO" id="GO:0004252">
    <property type="term" value="F:serine-type endopeptidase activity"/>
    <property type="evidence" value="ECO:0007669"/>
    <property type="project" value="InterPro"/>
</dbReference>